<reference evidence="2" key="1">
    <citation type="submission" date="2022-12" db="EMBL/GenBank/DDBJ databases">
        <title>Phocaeicola acetigenes sp. nov., isolated feces from a healthy human.</title>
        <authorList>
            <person name="Do H."/>
            <person name="Ha Y.B."/>
            <person name="Kim J.-S."/>
            <person name="Suh M.K."/>
            <person name="Kim H.S."/>
            <person name="Lee J.-S."/>
        </authorList>
    </citation>
    <scope>NUCLEOTIDE SEQUENCE</scope>
    <source>
        <strain evidence="2">KGMB11183</strain>
    </source>
</reference>
<dbReference type="Proteomes" id="UP001141933">
    <property type="component" value="Unassembled WGS sequence"/>
</dbReference>
<dbReference type="SUPFAM" id="SSF56300">
    <property type="entry name" value="Metallo-dependent phosphatases"/>
    <property type="match status" value="1"/>
</dbReference>
<name>A0ABT4PIV7_9BACT</name>
<dbReference type="InterPro" id="IPR037524">
    <property type="entry name" value="PA14/GLEYA"/>
</dbReference>
<dbReference type="RefSeq" id="WP_269878298.1">
    <property type="nucleotide sequence ID" value="NZ_JAPZVM010000008.1"/>
</dbReference>
<dbReference type="Gene3D" id="3.90.182.10">
    <property type="entry name" value="Toxin - Anthrax Protective Antigen,domain 1"/>
    <property type="match status" value="1"/>
</dbReference>
<protein>
    <submittedName>
        <fullName evidence="2">Metallophosphoesterase</fullName>
    </submittedName>
</protein>
<gene>
    <name evidence="2" type="ORF">O6P32_09805</name>
</gene>
<organism evidence="2 3">
    <name type="scientific">Phocaeicola acetigenes</name>
    <dbReference type="NCBI Taxonomy" id="3016083"/>
    <lineage>
        <taxon>Bacteria</taxon>
        <taxon>Pseudomonadati</taxon>
        <taxon>Bacteroidota</taxon>
        <taxon>Bacteroidia</taxon>
        <taxon>Bacteroidales</taxon>
        <taxon>Bacteroidaceae</taxon>
        <taxon>Phocaeicola</taxon>
    </lineage>
</organism>
<evidence type="ECO:0000259" key="1">
    <source>
        <dbReference type="PROSITE" id="PS51820"/>
    </source>
</evidence>
<feature type="domain" description="PA14" evidence="1">
    <location>
        <begin position="341"/>
        <end position="477"/>
    </location>
</feature>
<dbReference type="PANTHER" id="PTHR32440">
    <property type="entry name" value="PHOSPHATASE DCR2-RELATED-RELATED"/>
    <property type="match status" value="1"/>
</dbReference>
<dbReference type="InterPro" id="IPR004843">
    <property type="entry name" value="Calcineurin-like_PHP"/>
</dbReference>
<proteinExistence type="predicted"/>
<dbReference type="Gene3D" id="3.60.21.10">
    <property type="match status" value="1"/>
</dbReference>
<dbReference type="PANTHER" id="PTHR32440:SF11">
    <property type="entry name" value="METALLOPHOSPHOESTERASE DOMAIN-CONTAINING PROTEIN"/>
    <property type="match status" value="1"/>
</dbReference>
<dbReference type="SUPFAM" id="SSF56988">
    <property type="entry name" value="Anthrax protective antigen"/>
    <property type="match status" value="1"/>
</dbReference>
<accession>A0ABT4PIV7</accession>
<sequence>MNNKILLLLAGILLCLPLYAQYRFSFHKDGKFKIAQFTDIHWAPQSANCSITASTIESVLQAEQPDIAILTGDVVTDSPALEGWKSIIQIFEKAQMPFAVLMGNHDAENMSKDSIYLLLSASPYFVGDRGPVDIKGYGNSIIPIYDSQKQSTISSLLYCFDSNDYPENKNYGHYDWIHFNQIDWYRRKSQAYTAQNNGKPLPALAFFHIATPEFNHLIGRKTTWGRCNEGGTGAPKLNSGMFTSFIECQDIMGVFVGHDHDNDFIGQEYGIALAYGRVTGDDAYGDFKRGGRIIELHEGTHSFDTWITTPDGKEFTYYYPSGITSIEEEEGDYLPARKVQSPKQGVAYTYYEGEFEKTAEVLKGKKVKTGVMKNFDITQAPAEDYFGYEFRTLIRIPEKGIYNFYTYSDDGTKLYIDGKEIVDNDGSHNAQRAEGKVALEEGFHELRLVYLESYMGQELEVGISGRNILETPIPDDMLYLGK</sequence>
<comment type="caution">
    <text evidence="2">The sequence shown here is derived from an EMBL/GenBank/DDBJ whole genome shotgun (WGS) entry which is preliminary data.</text>
</comment>
<evidence type="ECO:0000313" key="2">
    <source>
        <dbReference type="EMBL" id="MCZ8372995.1"/>
    </source>
</evidence>
<dbReference type="InterPro" id="IPR011658">
    <property type="entry name" value="PA14_dom"/>
</dbReference>
<dbReference type="SMART" id="SM00758">
    <property type="entry name" value="PA14"/>
    <property type="match status" value="1"/>
</dbReference>
<keyword evidence="3" id="KW-1185">Reference proteome</keyword>
<dbReference type="PROSITE" id="PS51820">
    <property type="entry name" value="PA14"/>
    <property type="match status" value="1"/>
</dbReference>
<evidence type="ECO:0000313" key="3">
    <source>
        <dbReference type="Proteomes" id="UP001141933"/>
    </source>
</evidence>
<dbReference type="EMBL" id="JAPZVM010000008">
    <property type="protein sequence ID" value="MCZ8372995.1"/>
    <property type="molecule type" value="Genomic_DNA"/>
</dbReference>
<dbReference type="CDD" id="cd07383">
    <property type="entry name" value="MPP_Dcr2"/>
    <property type="match status" value="1"/>
</dbReference>
<dbReference type="InterPro" id="IPR029052">
    <property type="entry name" value="Metallo-depent_PP-like"/>
</dbReference>
<dbReference type="Pfam" id="PF07691">
    <property type="entry name" value="PA14"/>
    <property type="match status" value="1"/>
</dbReference>
<dbReference type="Pfam" id="PF00149">
    <property type="entry name" value="Metallophos"/>
    <property type="match status" value="1"/>
</dbReference>